<dbReference type="Gene3D" id="3.40.50.2300">
    <property type="match status" value="1"/>
</dbReference>
<gene>
    <name evidence="3" type="ORF">GCM10017056_23810</name>
</gene>
<dbReference type="GO" id="GO:0000160">
    <property type="term" value="P:phosphorelay signal transduction system"/>
    <property type="evidence" value="ECO:0007669"/>
    <property type="project" value="InterPro"/>
</dbReference>
<dbReference type="Proteomes" id="UP000626220">
    <property type="component" value="Unassembled WGS sequence"/>
</dbReference>
<reference evidence="3" key="1">
    <citation type="journal article" date="2014" name="Int. J. Syst. Evol. Microbiol.">
        <title>Complete genome sequence of Corynebacterium casei LMG S-19264T (=DSM 44701T), isolated from a smear-ripened cheese.</title>
        <authorList>
            <consortium name="US DOE Joint Genome Institute (JGI-PGF)"/>
            <person name="Walter F."/>
            <person name="Albersmeier A."/>
            <person name="Kalinowski J."/>
            <person name="Ruckert C."/>
        </authorList>
    </citation>
    <scope>NUCLEOTIDE SEQUENCE</scope>
    <source>
        <strain evidence="3">KCTC 42650</strain>
    </source>
</reference>
<organism evidence="3 4">
    <name type="scientific">Seohaeicola zhoushanensis</name>
    <dbReference type="NCBI Taxonomy" id="1569283"/>
    <lineage>
        <taxon>Bacteria</taxon>
        <taxon>Pseudomonadati</taxon>
        <taxon>Pseudomonadota</taxon>
        <taxon>Alphaproteobacteria</taxon>
        <taxon>Rhodobacterales</taxon>
        <taxon>Roseobacteraceae</taxon>
        <taxon>Seohaeicola</taxon>
    </lineage>
</organism>
<dbReference type="SUPFAM" id="SSF52172">
    <property type="entry name" value="CheY-like"/>
    <property type="match status" value="1"/>
</dbReference>
<feature type="modified residue" description="4-aspartylphosphate" evidence="1">
    <location>
        <position position="90"/>
    </location>
</feature>
<reference evidence="3" key="2">
    <citation type="submission" date="2020-09" db="EMBL/GenBank/DDBJ databases">
        <authorList>
            <person name="Sun Q."/>
            <person name="Kim S."/>
        </authorList>
    </citation>
    <scope>NUCLEOTIDE SEQUENCE</scope>
    <source>
        <strain evidence="3">KCTC 42650</strain>
    </source>
</reference>
<accession>A0A8J3GXU2</accession>
<dbReference type="InterPro" id="IPR001789">
    <property type="entry name" value="Sig_transdc_resp-reg_receiver"/>
</dbReference>
<keyword evidence="4" id="KW-1185">Reference proteome</keyword>
<comment type="caution">
    <text evidence="3">The sequence shown here is derived from an EMBL/GenBank/DDBJ whole genome shotgun (WGS) entry which is preliminary data.</text>
</comment>
<dbReference type="AlphaFoldDB" id="A0A8J3GXU2"/>
<evidence type="ECO:0000256" key="1">
    <source>
        <dbReference type="PROSITE-ProRule" id="PRU00169"/>
    </source>
</evidence>
<proteinExistence type="predicted"/>
<feature type="domain" description="Response regulatory" evidence="2">
    <location>
        <begin position="40"/>
        <end position="151"/>
    </location>
</feature>
<protein>
    <recommendedName>
        <fullName evidence="2">Response regulatory domain-containing protein</fullName>
    </recommendedName>
</protein>
<evidence type="ECO:0000259" key="2">
    <source>
        <dbReference type="PROSITE" id="PS50110"/>
    </source>
</evidence>
<keyword evidence="1" id="KW-0597">Phosphoprotein</keyword>
<sequence>MCDDCSDMSPDLACPEVDEVPALYEPDVGQVPGRPARLAAALILEDNMIIALDVKDILAELGAGTVHVARRVSEALRILDETHVTFALLDADLGIETSQRVAWACVERGIPVVLATGYGDDAAVMASFPKIPVLDKPYSTAGLRRAALDEPDA</sequence>
<dbReference type="EMBL" id="BNCJ01000005">
    <property type="protein sequence ID" value="GHF51351.1"/>
    <property type="molecule type" value="Genomic_DNA"/>
</dbReference>
<evidence type="ECO:0000313" key="4">
    <source>
        <dbReference type="Proteomes" id="UP000626220"/>
    </source>
</evidence>
<dbReference type="InterPro" id="IPR011006">
    <property type="entry name" value="CheY-like_superfamily"/>
</dbReference>
<name>A0A8J3GXU2_9RHOB</name>
<dbReference type="PROSITE" id="PS50110">
    <property type="entry name" value="RESPONSE_REGULATORY"/>
    <property type="match status" value="1"/>
</dbReference>
<evidence type="ECO:0000313" key="3">
    <source>
        <dbReference type="EMBL" id="GHF51351.1"/>
    </source>
</evidence>